<reference evidence="1" key="2">
    <citation type="journal article" date="2015" name="Data Brief">
        <title>Shoot transcriptome of the giant reed, Arundo donax.</title>
        <authorList>
            <person name="Barrero R.A."/>
            <person name="Guerrero F.D."/>
            <person name="Moolhuijzen P."/>
            <person name="Goolsby J.A."/>
            <person name="Tidwell J."/>
            <person name="Bellgard S.E."/>
            <person name="Bellgard M.I."/>
        </authorList>
    </citation>
    <scope>NUCLEOTIDE SEQUENCE</scope>
    <source>
        <tissue evidence="1">Shoot tissue taken approximately 20 cm above the soil surface</tissue>
    </source>
</reference>
<proteinExistence type="predicted"/>
<reference evidence="1" key="1">
    <citation type="submission" date="2014-09" db="EMBL/GenBank/DDBJ databases">
        <authorList>
            <person name="Magalhaes I.L.F."/>
            <person name="Oliveira U."/>
            <person name="Santos F.R."/>
            <person name="Vidigal T.H.D.A."/>
            <person name="Brescovit A.D."/>
            <person name="Santos A.J."/>
        </authorList>
    </citation>
    <scope>NUCLEOTIDE SEQUENCE</scope>
    <source>
        <tissue evidence="1">Shoot tissue taken approximately 20 cm above the soil surface</tissue>
    </source>
</reference>
<protein>
    <submittedName>
        <fullName evidence="1">Uncharacterized protein</fullName>
    </submittedName>
</protein>
<dbReference type="AlphaFoldDB" id="A0A0A9E1X5"/>
<sequence>MCTTPASLHRFRNSSSSPKVWLEYLVRLFPLRLFPVRGDLAGTMESCDE</sequence>
<evidence type="ECO:0000313" key="1">
    <source>
        <dbReference type="EMBL" id="JAD94794.1"/>
    </source>
</evidence>
<organism evidence="1">
    <name type="scientific">Arundo donax</name>
    <name type="common">Giant reed</name>
    <name type="synonym">Donax arundinaceus</name>
    <dbReference type="NCBI Taxonomy" id="35708"/>
    <lineage>
        <taxon>Eukaryota</taxon>
        <taxon>Viridiplantae</taxon>
        <taxon>Streptophyta</taxon>
        <taxon>Embryophyta</taxon>
        <taxon>Tracheophyta</taxon>
        <taxon>Spermatophyta</taxon>
        <taxon>Magnoliopsida</taxon>
        <taxon>Liliopsida</taxon>
        <taxon>Poales</taxon>
        <taxon>Poaceae</taxon>
        <taxon>PACMAD clade</taxon>
        <taxon>Arundinoideae</taxon>
        <taxon>Arundineae</taxon>
        <taxon>Arundo</taxon>
    </lineage>
</organism>
<accession>A0A0A9E1X5</accession>
<dbReference type="EMBL" id="GBRH01203101">
    <property type="protein sequence ID" value="JAD94794.1"/>
    <property type="molecule type" value="Transcribed_RNA"/>
</dbReference>
<name>A0A0A9E1X5_ARUDO</name>